<protein>
    <submittedName>
        <fullName evidence="1">Uncharacterized protein</fullName>
    </submittedName>
</protein>
<dbReference type="AlphaFoldDB" id="A0A7C8ZJH9"/>
<proteinExistence type="predicted"/>
<accession>A0A7C8ZJH9</accession>
<organism evidence="1">
    <name type="scientific">Opuntia streptacantha</name>
    <name type="common">Prickly pear cactus</name>
    <name type="synonym">Opuntia cardona</name>
    <dbReference type="NCBI Taxonomy" id="393608"/>
    <lineage>
        <taxon>Eukaryota</taxon>
        <taxon>Viridiplantae</taxon>
        <taxon>Streptophyta</taxon>
        <taxon>Embryophyta</taxon>
        <taxon>Tracheophyta</taxon>
        <taxon>Spermatophyta</taxon>
        <taxon>Magnoliopsida</taxon>
        <taxon>eudicotyledons</taxon>
        <taxon>Gunneridae</taxon>
        <taxon>Pentapetalae</taxon>
        <taxon>Caryophyllales</taxon>
        <taxon>Cactineae</taxon>
        <taxon>Cactaceae</taxon>
        <taxon>Opuntioideae</taxon>
        <taxon>Opuntia</taxon>
    </lineage>
</organism>
<sequence>MSSNAYRLCPSRNKPRNVLAKDWLSEDSAIQNVSDRPIGALPHLFQVKLFHTTFIWRNSCTFDCYVVLQGCFRTFNSNFVICSITMGKAKVVVFYIELQKWENKLLLYHLPDNTSHFITIHLNDGVSDLDLLETHGCF</sequence>
<evidence type="ECO:0000313" key="1">
    <source>
        <dbReference type="EMBL" id="MBA4643891.1"/>
    </source>
</evidence>
<dbReference type="EMBL" id="GISG01135591">
    <property type="protein sequence ID" value="MBA4643891.1"/>
    <property type="molecule type" value="Transcribed_RNA"/>
</dbReference>
<name>A0A7C8ZJH9_OPUST</name>
<reference evidence="1" key="2">
    <citation type="submission" date="2020-07" db="EMBL/GenBank/DDBJ databases">
        <authorList>
            <person name="Vera ALvarez R."/>
            <person name="Arias-Moreno D.M."/>
            <person name="Jimenez-Jacinto V."/>
            <person name="Jimenez-Bremont J.F."/>
            <person name="Swaminathan K."/>
            <person name="Moose S.P."/>
            <person name="Guerrero-Gonzalez M.L."/>
            <person name="Marino-Ramirez L."/>
            <person name="Landsman D."/>
            <person name="Rodriguez-Kessler M."/>
            <person name="Delgado-Sanchez P."/>
        </authorList>
    </citation>
    <scope>NUCLEOTIDE SEQUENCE</scope>
    <source>
        <tissue evidence="1">Cladode</tissue>
    </source>
</reference>
<reference evidence="1" key="1">
    <citation type="journal article" date="2013" name="J. Plant Res.">
        <title>Effect of fungi and light on seed germination of three Opuntia species from semiarid lands of central Mexico.</title>
        <authorList>
            <person name="Delgado-Sanchez P."/>
            <person name="Jimenez-Bremont J.F."/>
            <person name="Guerrero-Gonzalez Mde L."/>
            <person name="Flores J."/>
        </authorList>
    </citation>
    <scope>NUCLEOTIDE SEQUENCE</scope>
    <source>
        <tissue evidence="1">Cladode</tissue>
    </source>
</reference>